<dbReference type="EMBL" id="FOGO01000013">
    <property type="protein sequence ID" value="SES25507.1"/>
    <property type="molecule type" value="Genomic_DNA"/>
</dbReference>
<feature type="region of interest" description="Disordered" evidence="1">
    <location>
        <begin position="1"/>
        <end position="32"/>
    </location>
</feature>
<gene>
    <name evidence="2" type="ORF">SAMN05421870_113174</name>
</gene>
<dbReference type="Proteomes" id="UP000182841">
    <property type="component" value="Unassembled WGS sequence"/>
</dbReference>
<feature type="compositionally biased region" description="Basic and acidic residues" evidence="1">
    <location>
        <begin position="168"/>
        <end position="181"/>
    </location>
</feature>
<keyword evidence="3" id="KW-1185">Reference proteome</keyword>
<dbReference type="AlphaFoldDB" id="A0A1H9VVU6"/>
<evidence type="ECO:0000313" key="3">
    <source>
        <dbReference type="Proteomes" id="UP000182841"/>
    </source>
</evidence>
<proteinExistence type="predicted"/>
<feature type="compositionally biased region" description="Gly residues" evidence="1">
    <location>
        <begin position="156"/>
        <end position="165"/>
    </location>
</feature>
<reference evidence="3" key="1">
    <citation type="submission" date="2016-10" db="EMBL/GenBank/DDBJ databases">
        <authorList>
            <person name="Varghese N."/>
            <person name="Submissions S."/>
        </authorList>
    </citation>
    <scope>NUCLEOTIDE SEQUENCE [LARGE SCALE GENOMIC DNA]</scope>
    <source>
        <strain evidence="3">CGMCC 4.6825</strain>
    </source>
</reference>
<accession>A0A1H9VVU6</accession>
<feature type="region of interest" description="Disordered" evidence="1">
    <location>
        <begin position="143"/>
        <end position="181"/>
    </location>
</feature>
<organism evidence="2 3">
    <name type="scientific">Streptomyces qinglanensis</name>
    <dbReference type="NCBI Taxonomy" id="943816"/>
    <lineage>
        <taxon>Bacteria</taxon>
        <taxon>Bacillati</taxon>
        <taxon>Actinomycetota</taxon>
        <taxon>Actinomycetes</taxon>
        <taxon>Kitasatosporales</taxon>
        <taxon>Streptomycetaceae</taxon>
        <taxon>Streptomyces</taxon>
    </lineage>
</organism>
<dbReference type="RefSeq" id="WP_075002563.1">
    <property type="nucleotide sequence ID" value="NZ_FOGO01000013.1"/>
</dbReference>
<protein>
    <submittedName>
        <fullName evidence="2">Uncharacterized protein</fullName>
    </submittedName>
</protein>
<evidence type="ECO:0000313" key="2">
    <source>
        <dbReference type="EMBL" id="SES25507.1"/>
    </source>
</evidence>
<sequence length="181" mass="19530">MGELGPDGKERPPPVLPPKKASSSSNGDGELERRAEALKKLKKRIDGVIAELDASPAAKHKVSCRRVTRKSLSGESIRYVEADDLFAKYGEVHDTLTLLSSTLRDQIDATGIAIHGADRGFDKLDEDEKRRFWQIQARVEAAGKKLKHPDGEGGRGAEGQEGGGEAPADNKFEGDADGAER</sequence>
<evidence type="ECO:0000256" key="1">
    <source>
        <dbReference type="SAM" id="MobiDB-lite"/>
    </source>
</evidence>
<dbReference type="OrthoDB" id="4296169at2"/>
<feature type="compositionally biased region" description="Basic and acidic residues" evidence="1">
    <location>
        <begin position="1"/>
        <end position="12"/>
    </location>
</feature>
<name>A0A1H9VVU6_9ACTN</name>